<dbReference type="Proteomes" id="UP001160483">
    <property type="component" value="Unassembled WGS sequence"/>
</dbReference>
<name>A0AAU9L0T6_9STRA</name>
<sequence>MDDLHIEHVESADKTLIQDQTVRFEEMAEFVNTRVYELVTEKMKGGNKNEVDKKDFMTARKMEICVDADTNEFVKAELLAALRTHIIDIYMM</sequence>
<evidence type="ECO:0000313" key="2">
    <source>
        <dbReference type="Proteomes" id="UP001160483"/>
    </source>
</evidence>
<accession>A0AAU9L0T6</accession>
<reference evidence="1" key="1">
    <citation type="submission" date="2021-11" db="EMBL/GenBank/DDBJ databases">
        <authorList>
            <person name="Islam A."/>
            <person name="Islam S."/>
            <person name="Flora M.S."/>
            <person name="Rahman M."/>
            <person name="Ziaur R.M."/>
            <person name="Epstein J.H."/>
            <person name="Hassan M."/>
            <person name="Klassen M."/>
            <person name="Woodard K."/>
            <person name="Webb A."/>
            <person name="Webby R.J."/>
            <person name="El Zowalaty M.E."/>
        </authorList>
    </citation>
    <scope>NUCLEOTIDE SEQUENCE</scope>
    <source>
        <strain evidence="1">Pbs3</strain>
    </source>
</reference>
<protein>
    <submittedName>
        <fullName evidence="1">Uncharacterized protein</fullName>
    </submittedName>
</protein>
<evidence type="ECO:0000313" key="1">
    <source>
        <dbReference type="EMBL" id="CAH0480471.1"/>
    </source>
</evidence>
<dbReference type="AlphaFoldDB" id="A0AAU9L0T6"/>
<proteinExistence type="predicted"/>
<gene>
    <name evidence="1" type="ORF">PBS003_LOCUS7093</name>
</gene>
<organism evidence="1 2">
    <name type="scientific">Peronospora belbahrii</name>
    <dbReference type="NCBI Taxonomy" id="622444"/>
    <lineage>
        <taxon>Eukaryota</taxon>
        <taxon>Sar</taxon>
        <taxon>Stramenopiles</taxon>
        <taxon>Oomycota</taxon>
        <taxon>Peronosporomycetes</taxon>
        <taxon>Peronosporales</taxon>
        <taxon>Peronosporaceae</taxon>
        <taxon>Peronospora</taxon>
    </lineage>
</organism>
<dbReference type="EMBL" id="CAKKTJ010000324">
    <property type="protein sequence ID" value="CAH0480471.1"/>
    <property type="molecule type" value="Genomic_DNA"/>
</dbReference>
<comment type="caution">
    <text evidence="1">The sequence shown here is derived from an EMBL/GenBank/DDBJ whole genome shotgun (WGS) entry which is preliminary data.</text>
</comment>